<feature type="compositionally biased region" description="Basic and acidic residues" evidence="1">
    <location>
        <begin position="336"/>
        <end position="357"/>
    </location>
</feature>
<feature type="region of interest" description="Disordered" evidence="1">
    <location>
        <begin position="70"/>
        <end position="104"/>
    </location>
</feature>
<dbReference type="GeneID" id="94839314"/>
<feature type="compositionally biased region" description="Low complexity" evidence="1">
    <location>
        <begin position="271"/>
        <end position="317"/>
    </location>
</feature>
<evidence type="ECO:0000313" key="2">
    <source>
        <dbReference type="EMBL" id="OHT06165.1"/>
    </source>
</evidence>
<feature type="compositionally biased region" description="Acidic residues" evidence="1">
    <location>
        <begin position="318"/>
        <end position="327"/>
    </location>
</feature>
<gene>
    <name evidence="2" type="ORF">TRFO_25859</name>
</gene>
<feature type="compositionally biased region" description="Low complexity" evidence="1">
    <location>
        <begin position="92"/>
        <end position="104"/>
    </location>
</feature>
<evidence type="ECO:0000313" key="3">
    <source>
        <dbReference type="Proteomes" id="UP000179807"/>
    </source>
</evidence>
<dbReference type="VEuPathDB" id="TrichDB:TRFO_25859"/>
<dbReference type="Proteomes" id="UP000179807">
    <property type="component" value="Unassembled WGS sequence"/>
</dbReference>
<comment type="caution">
    <text evidence="2">The sequence shown here is derived from an EMBL/GenBank/DDBJ whole genome shotgun (WGS) entry which is preliminary data.</text>
</comment>
<evidence type="ECO:0000256" key="1">
    <source>
        <dbReference type="SAM" id="MobiDB-lite"/>
    </source>
</evidence>
<dbReference type="OrthoDB" id="10506160at2759"/>
<protein>
    <submittedName>
        <fullName evidence="2">Uncharacterized protein</fullName>
    </submittedName>
</protein>
<proteinExistence type="predicted"/>
<sequence length="440" mass="48908">MAELYTESEIGALRHLVLETTNPSDEQLQSVSPHSPLENRKLIRLFLTLLLDSSATNTKICSVFNSHYQKSSPKAFSSPSNFLRSSDSSQNVSPFSQQHPSQQSVSLALPPKFRGKTPHNSHQPKSHIEPIADRSQARIPMLPRCATSPSAVSRHLNDHVDPTIGSLAAVLHPMLGPAHVCRVLSKRPQNNGTYYLVSFFQSELSPCYVPSEYLFQLEPHIGFPLGNEPEFRRAMETRNVSVDWLLERIFSSAQNLVINHSEVLFPSNGQNHTTASNSSTSSQNTENIPENNNQENLNNGNDNNSSNDISNNGSNDGDVNDENDGENDIFVNDENGEIKGENEEVKGENDHDENNEKVEGEVPAWRPEPPQVQQIMFQCVSCAALLLTCYVSCRWKIPDDKMEQILATIFKTNPSKFTTTAATIEAIKTSILQLISISEK</sequence>
<accession>A0A1J4K9P6</accession>
<feature type="region of interest" description="Disordered" evidence="1">
    <location>
        <begin position="266"/>
        <end position="357"/>
    </location>
</feature>
<dbReference type="EMBL" id="MLAK01000734">
    <property type="protein sequence ID" value="OHT06165.1"/>
    <property type="molecule type" value="Genomic_DNA"/>
</dbReference>
<reference evidence="2" key="1">
    <citation type="submission" date="2016-10" db="EMBL/GenBank/DDBJ databases">
        <authorList>
            <person name="Benchimol M."/>
            <person name="Almeida L.G."/>
            <person name="Vasconcelos A.T."/>
            <person name="Perreira-Neves A."/>
            <person name="Rosa I.A."/>
            <person name="Tasca T."/>
            <person name="Bogo M.R."/>
            <person name="de Souza W."/>
        </authorList>
    </citation>
    <scope>NUCLEOTIDE SEQUENCE [LARGE SCALE GENOMIC DNA]</scope>
    <source>
        <strain evidence="2">K</strain>
    </source>
</reference>
<keyword evidence="3" id="KW-1185">Reference proteome</keyword>
<dbReference type="AlphaFoldDB" id="A0A1J4K9P6"/>
<organism evidence="2 3">
    <name type="scientific">Tritrichomonas foetus</name>
    <dbReference type="NCBI Taxonomy" id="1144522"/>
    <lineage>
        <taxon>Eukaryota</taxon>
        <taxon>Metamonada</taxon>
        <taxon>Parabasalia</taxon>
        <taxon>Tritrichomonadida</taxon>
        <taxon>Tritrichomonadidae</taxon>
        <taxon>Tritrichomonas</taxon>
    </lineage>
</organism>
<dbReference type="RefSeq" id="XP_068359301.1">
    <property type="nucleotide sequence ID" value="XM_068504610.1"/>
</dbReference>
<feature type="compositionally biased region" description="Polar residues" evidence="1">
    <location>
        <begin position="70"/>
        <end position="91"/>
    </location>
</feature>
<feature type="compositionally biased region" description="Basic residues" evidence="1">
    <location>
        <begin position="113"/>
        <end position="125"/>
    </location>
</feature>
<feature type="region of interest" description="Disordered" evidence="1">
    <location>
        <begin position="109"/>
        <end position="128"/>
    </location>
</feature>
<name>A0A1J4K9P6_9EUKA</name>